<dbReference type="InterPro" id="IPR000182">
    <property type="entry name" value="GNAT_dom"/>
</dbReference>
<dbReference type="GO" id="GO:0016747">
    <property type="term" value="F:acyltransferase activity, transferring groups other than amino-acyl groups"/>
    <property type="evidence" value="ECO:0007669"/>
    <property type="project" value="InterPro"/>
</dbReference>
<dbReference type="PROSITE" id="PS51186">
    <property type="entry name" value="GNAT"/>
    <property type="match status" value="1"/>
</dbReference>
<proteinExistence type="predicted"/>
<gene>
    <name evidence="2" type="ORF">FKG94_26135</name>
</gene>
<dbReference type="Pfam" id="PF00583">
    <property type="entry name" value="Acetyltransf_1"/>
    <property type="match status" value="1"/>
</dbReference>
<keyword evidence="2" id="KW-0808">Transferase</keyword>
<feature type="domain" description="N-acetyltransferase" evidence="1">
    <location>
        <begin position="1"/>
        <end position="124"/>
    </location>
</feature>
<evidence type="ECO:0000313" key="3">
    <source>
        <dbReference type="Proteomes" id="UP000319732"/>
    </source>
</evidence>
<dbReference type="InterPro" id="IPR016181">
    <property type="entry name" value="Acyl_CoA_acyltransferase"/>
</dbReference>
<dbReference type="AlphaFoldDB" id="A0A545SQP2"/>
<evidence type="ECO:0000259" key="1">
    <source>
        <dbReference type="PROSITE" id="PS51186"/>
    </source>
</evidence>
<dbReference type="EMBL" id="VHSG01000036">
    <property type="protein sequence ID" value="TQV67277.1"/>
    <property type="molecule type" value="Genomic_DNA"/>
</dbReference>
<reference evidence="2 3" key="1">
    <citation type="submission" date="2019-06" db="EMBL/GenBank/DDBJ databases">
        <title>Whole genome sequence for Cellvibrionaceae sp. R142.</title>
        <authorList>
            <person name="Wang G."/>
        </authorList>
    </citation>
    <scope>NUCLEOTIDE SEQUENCE [LARGE SCALE GENOMIC DNA]</scope>
    <source>
        <strain evidence="2 3">R142</strain>
    </source>
</reference>
<dbReference type="Gene3D" id="3.40.630.30">
    <property type="match status" value="1"/>
</dbReference>
<evidence type="ECO:0000313" key="2">
    <source>
        <dbReference type="EMBL" id="TQV67277.1"/>
    </source>
</evidence>
<name>A0A545SQP2_9GAMM</name>
<sequence>MAELRPHLQAGDFVSTVRHMETEGYRLAFIERGRRVVAVAGYRITTNLFMGKNLYVDDLVTAADARSEGHGEALVSWLRELAIAERCEVYHLDSGTQRHRAHKFYFREGFNIASYHFSQPLQPG</sequence>
<protein>
    <submittedName>
        <fullName evidence="2">GNAT family N-acetyltransferase</fullName>
    </submittedName>
</protein>
<dbReference type="SUPFAM" id="SSF55729">
    <property type="entry name" value="Acyl-CoA N-acyltransferases (Nat)"/>
    <property type="match status" value="1"/>
</dbReference>
<dbReference type="OrthoDB" id="9799601at2"/>
<keyword evidence="3" id="KW-1185">Reference proteome</keyword>
<dbReference type="CDD" id="cd04301">
    <property type="entry name" value="NAT_SF"/>
    <property type="match status" value="1"/>
</dbReference>
<dbReference type="Proteomes" id="UP000319732">
    <property type="component" value="Unassembled WGS sequence"/>
</dbReference>
<organism evidence="2 3">
    <name type="scientific">Exilibacterium tricleocarpae</name>
    <dbReference type="NCBI Taxonomy" id="2591008"/>
    <lineage>
        <taxon>Bacteria</taxon>
        <taxon>Pseudomonadati</taxon>
        <taxon>Pseudomonadota</taxon>
        <taxon>Gammaproteobacteria</taxon>
        <taxon>Cellvibrionales</taxon>
        <taxon>Cellvibrionaceae</taxon>
        <taxon>Exilibacterium</taxon>
    </lineage>
</organism>
<accession>A0A545SQP2</accession>
<comment type="caution">
    <text evidence="2">The sequence shown here is derived from an EMBL/GenBank/DDBJ whole genome shotgun (WGS) entry which is preliminary data.</text>
</comment>